<keyword evidence="3" id="KW-1185">Reference proteome</keyword>
<evidence type="ECO:0000313" key="2">
    <source>
        <dbReference type="EMBL" id="MCC2147948.1"/>
    </source>
</evidence>
<name>A0ABS8ESX7_9FIRM</name>
<accession>A0ABS8ESX7</accession>
<feature type="domain" description="DUF1980" evidence="1">
    <location>
        <begin position="194"/>
        <end position="316"/>
    </location>
</feature>
<sequence length="318" mass="36700">MSDFNISTPVYLVTGVLESGKTSFLDFTAKQDYFQIEGTTLLITCEEGEEEYDEKELLKYNTVVEKIEEPEDFTFENLRVLHRKYHPERVLLEYNPLWGVNKLRAMKLPLGWGISQEIVIVDGSSYQIYRANMQSLFSEMVQNADMVIFNRCKSSDPLTNYRRGIKVVNPSCDISFEDEDGELIDLFEENTPYDMDAPIIEIEDVDYGIFYVDMDDHPDKYVGKTVKFKARAMKSKNKEAPYFVPGRKAMTCCADDMQMIGYICKSPIAPQLKHGQWVMVTARVAFEYDKFYRGKGPVLYASKVEPCEPPADEMVYFN</sequence>
<dbReference type="InterPro" id="IPR027417">
    <property type="entry name" value="P-loop_NTPase"/>
</dbReference>
<dbReference type="Pfam" id="PF21537">
    <property type="entry name" value="DUF1980_C"/>
    <property type="match status" value="1"/>
</dbReference>
<dbReference type="Gene3D" id="3.40.50.300">
    <property type="entry name" value="P-loop containing nucleotide triphosphate hydrolases"/>
    <property type="match status" value="1"/>
</dbReference>
<dbReference type="RefSeq" id="WP_022118020.1">
    <property type="nucleotide sequence ID" value="NZ_JAJEQE010000003.1"/>
</dbReference>
<protein>
    <submittedName>
        <fullName evidence="2">GTPase</fullName>
    </submittedName>
</protein>
<evidence type="ECO:0000259" key="1">
    <source>
        <dbReference type="Pfam" id="PF21537"/>
    </source>
</evidence>
<dbReference type="InterPro" id="IPR048447">
    <property type="entry name" value="DUF1980_C"/>
</dbReference>
<evidence type="ECO:0000313" key="3">
    <source>
        <dbReference type="Proteomes" id="UP001299235"/>
    </source>
</evidence>
<dbReference type="Proteomes" id="UP001299235">
    <property type="component" value="Unassembled WGS sequence"/>
</dbReference>
<dbReference type="EMBL" id="JAJEQE010000003">
    <property type="protein sequence ID" value="MCC2147948.1"/>
    <property type="molecule type" value="Genomic_DNA"/>
</dbReference>
<gene>
    <name evidence="2" type="ORF">LKD42_01560</name>
</gene>
<reference evidence="2 3" key="1">
    <citation type="submission" date="2021-10" db="EMBL/GenBank/DDBJ databases">
        <title>Anaerobic single-cell dispensing facilitates the cultivation of human gut bacteria.</title>
        <authorList>
            <person name="Afrizal A."/>
        </authorList>
    </citation>
    <scope>NUCLEOTIDE SEQUENCE [LARGE SCALE GENOMIC DNA]</scope>
    <source>
        <strain evidence="2 3">CLA-AA-H246</strain>
    </source>
</reference>
<comment type="caution">
    <text evidence="2">The sequence shown here is derived from an EMBL/GenBank/DDBJ whole genome shotgun (WGS) entry which is preliminary data.</text>
</comment>
<proteinExistence type="predicted"/>
<organism evidence="2 3">
    <name type="scientific">Hominisplanchenecus faecis</name>
    <dbReference type="NCBI Taxonomy" id="2885351"/>
    <lineage>
        <taxon>Bacteria</taxon>
        <taxon>Bacillati</taxon>
        <taxon>Bacillota</taxon>
        <taxon>Clostridia</taxon>
        <taxon>Lachnospirales</taxon>
        <taxon>Lachnospiraceae</taxon>
        <taxon>Hominisplanchenecus</taxon>
    </lineage>
</organism>